<dbReference type="AlphaFoldDB" id="A0A0F9UDM0"/>
<proteinExistence type="predicted"/>
<organism evidence="1">
    <name type="scientific">marine sediment metagenome</name>
    <dbReference type="NCBI Taxonomy" id="412755"/>
    <lineage>
        <taxon>unclassified sequences</taxon>
        <taxon>metagenomes</taxon>
        <taxon>ecological metagenomes</taxon>
    </lineage>
</organism>
<gene>
    <name evidence="1" type="ORF">LCGC14_0277960</name>
</gene>
<protein>
    <submittedName>
        <fullName evidence="1">Uncharacterized protein</fullName>
    </submittedName>
</protein>
<sequence length="57" mass="6650">MKTYKFEIIATIKKIVEVDSEDMQTAEEQANELFNPNNDGSEEFYGQESFLISVYHK</sequence>
<name>A0A0F9UDM0_9ZZZZ</name>
<reference evidence="1" key="1">
    <citation type="journal article" date="2015" name="Nature">
        <title>Complex archaea that bridge the gap between prokaryotes and eukaryotes.</title>
        <authorList>
            <person name="Spang A."/>
            <person name="Saw J.H."/>
            <person name="Jorgensen S.L."/>
            <person name="Zaremba-Niedzwiedzka K."/>
            <person name="Martijn J."/>
            <person name="Lind A.E."/>
            <person name="van Eijk R."/>
            <person name="Schleper C."/>
            <person name="Guy L."/>
            <person name="Ettema T.J."/>
        </authorList>
    </citation>
    <scope>NUCLEOTIDE SEQUENCE</scope>
</reference>
<comment type="caution">
    <text evidence="1">The sequence shown here is derived from an EMBL/GenBank/DDBJ whole genome shotgun (WGS) entry which is preliminary data.</text>
</comment>
<evidence type="ECO:0000313" key="1">
    <source>
        <dbReference type="EMBL" id="KKN85477.1"/>
    </source>
</evidence>
<dbReference type="EMBL" id="LAZR01000158">
    <property type="protein sequence ID" value="KKN85477.1"/>
    <property type="molecule type" value="Genomic_DNA"/>
</dbReference>
<accession>A0A0F9UDM0</accession>